<feature type="compositionally biased region" description="Low complexity" evidence="1">
    <location>
        <begin position="110"/>
        <end position="136"/>
    </location>
</feature>
<feature type="compositionally biased region" description="Basic residues" evidence="1">
    <location>
        <begin position="89"/>
        <end position="106"/>
    </location>
</feature>
<dbReference type="Proteomes" id="UP000055045">
    <property type="component" value="Unassembled WGS sequence"/>
</dbReference>
<reference evidence="2 3" key="1">
    <citation type="submission" date="2015-10" db="EMBL/GenBank/DDBJ databases">
        <title>Genome sequencing of Penicillium freii.</title>
        <authorList>
            <person name="Nguyen H.D."/>
            <person name="Visagie C.M."/>
            <person name="Seifert K.A."/>
        </authorList>
    </citation>
    <scope>NUCLEOTIDE SEQUENCE [LARGE SCALE GENOMIC DNA]</scope>
    <source>
        <strain evidence="2 3">DAOM 242723</strain>
    </source>
</reference>
<feature type="compositionally biased region" description="Basic and acidic residues" evidence="1">
    <location>
        <begin position="49"/>
        <end position="60"/>
    </location>
</feature>
<evidence type="ECO:0000313" key="3">
    <source>
        <dbReference type="Proteomes" id="UP000055045"/>
    </source>
</evidence>
<keyword evidence="3" id="KW-1185">Reference proteome</keyword>
<comment type="caution">
    <text evidence="2">The sequence shown here is derived from an EMBL/GenBank/DDBJ whole genome shotgun (WGS) entry which is preliminary data.</text>
</comment>
<feature type="region of interest" description="Disordered" evidence="1">
    <location>
        <begin position="1"/>
        <end position="148"/>
    </location>
</feature>
<dbReference type="EMBL" id="LLXE01000578">
    <property type="protein sequence ID" value="KUM56002.1"/>
    <property type="molecule type" value="Genomic_DNA"/>
</dbReference>
<evidence type="ECO:0000313" key="2">
    <source>
        <dbReference type="EMBL" id="KUM56002.1"/>
    </source>
</evidence>
<organism evidence="2 3">
    <name type="scientific">Penicillium freii</name>
    <dbReference type="NCBI Taxonomy" id="48697"/>
    <lineage>
        <taxon>Eukaryota</taxon>
        <taxon>Fungi</taxon>
        <taxon>Dikarya</taxon>
        <taxon>Ascomycota</taxon>
        <taxon>Pezizomycotina</taxon>
        <taxon>Eurotiomycetes</taxon>
        <taxon>Eurotiomycetidae</taxon>
        <taxon>Eurotiales</taxon>
        <taxon>Aspergillaceae</taxon>
        <taxon>Penicillium</taxon>
    </lineage>
</organism>
<accession>A0A117NKG0</accession>
<gene>
    <name evidence="2" type="ORF">ACN42_g11227</name>
</gene>
<proteinExistence type="predicted"/>
<evidence type="ECO:0000256" key="1">
    <source>
        <dbReference type="SAM" id="MobiDB-lite"/>
    </source>
</evidence>
<dbReference type="AlphaFoldDB" id="A0A117NKG0"/>
<dbReference type="OrthoDB" id="4369616at2759"/>
<sequence length="175" mass="19206">MDANTMENDKGLNTVIEDTVVADEANTTETGTGDPVPKKKKKSRSQAYYDRRKTQEYKAQRRERRRLRKAGVEAPLPPPRVRDPTLPPKAKRSYRKPGRRRAKKAKKAAEAAAEPSQNPPAATTPALPPTTTTHPTSLEVGLLSGDKDEKIKEAEGKVGFGSADMTLPFRGKTSV</sequence>
<protein>
    <submittedName>
        <fullName evidence="2">Uncharacterized protein</fullName>
    </submittedName>
</protein>
<name>A0A117NKG0_PENFR</name>